<keyword evidence="2" id="KW-1185">Reference proteome</keyword>
<dbReference type="Proteomes" id="UP001055879">
    <property type="component" value="Linkage Group LG05"/>
</dbReference>
<evidence type="ECO:0000313" key="2">
    <source>
        <dbReference type="Proteomes" id="UP001055879"/>
    </source>
</evidence>
<dbReference type="EMBL" id="CM042051">
    <property type="protein sequence ID" value="KAI3729475.1"/>
    <property type="molecule type" value="Genomic_DNA"/>
</dbReference>
<reference evidence="1 2" key="2">
    <citation type="journal article" date="2022" name="Mol. Ecol. Resour.">
        <title>The genomes of chicory, endive, great burdock and yacon provide insights into Asteraceae paleo-polyploidization history and plant inulin production.</title>
        <authorList>
            <person name="Fan W."/>
            <person name="Wang S."/>
            <person name="Wang H."/>
            <person name="Wang A."/>
            <person name="Jiang F."/>
            <person name="Liu H."/>
            <person name="Zhao H."/>
            <person name="Xu D."/>
            <person name="Zhang Y."/>
        </authorList>
    </citation>
    <scope>NUCLEOTIDE SEQUENCE [LARGE SCALE GENOMIC DNA]</scope>
    <source>
        <strain evidence="2">cv. Niubang</strain>
    </source>
</reference>
<accession>A0ACB9C5G9</accession>
<evidence type="ECO:0000313" key="1">
    <source>
        <dbReference type="EMBL" id="KAI3729475.1"/>
    </source>
</evidence>
<reference evidence="2" key="1">
    <citation type="journal article" date="2022" name="Mol. Ecol. Resour.">
        <title>The genomes of chicory, endive, great burdock and yacon provide insights into Asteraceae palaeo-polyploidization history and plant inulin production.</title>
        <authorList>
            <person name="Fan W."/>
            <person name="Wang S."/>
            <person name="Wang H."/>
            <person name="Wang A."/>
            <person name="Jiang F."/>
            <person name="Liu H."/>
            <person name="Zhao H."/>
            <person name="Xu D."/>
            <person name="Zhang Y."/>
        </authorList>
    </citation>
    <scope>NUCLEOTIDE SEQUENCE [LARGE SCALE GENOMIC DNA]</scope>
    <source>
        <strain evidence="2">cv. Niubang</strain>
    </source>
</reference>
<name>A0ACB9C5G9_ARCLA</name>
<proteinExistence type="predicted"/>
<protein>
    <submittedName>
        <fullName evidence="1">Uncharacterized protein</fullName>
    </submittedName>
</protein>
<organism evidence="1 2">
    <name type="scientific">Arctium lappa</name>
    <name type="common">Greater burdock</name>
    <name type="synonym">Lappa major</name>
    <dbReference type="NCBI Taxonomy" id="4217"/>
    <lineage>
        <taxon>Eukaryota</taxon>
        <taxon>Viridiplantae</taxon>
        <taxon>Streptophyta</taxon>
        <taxon>Embryophyta</taxon>
        <taxon>Tracheophyta</taxon>
        <taxon>Spermatophyta</taxon>
        <taxon>Magnoliopsida</taxon>
        <taxon>eudicotyledons</taxon>
        <taxon>Gunneridae</taxon>
        <taxon>Pentapetalae</taxon>
        <taxon>asterids</taxon>
        <taxon>campanulids</taxon>
        <taxon>Asterales</taxon>
        <taxon>Asteraceae</taxon>
        <taxon>Carduoideae</taxon>
        <taxon>Cardueae</taxon>
        <taxon>Arctiinae</taxon>
        <taxon>Arctium</taxon>
    </lineage>
</organism>
<comment type="caution">
    <text evidence="1">The sequence shown here is derived from an EMBL/GenBank/DDBJ whole genome shotgun (WGS) entry which is preliminary data.</text>
</comment>
<sequence>MIRTKACLPKSNSQSQSLNATCKGESSTKVDRSVSVSTHHAKDLRKKRSEVKPEWRPKKKIDESTKSCFVSDSSRISVSTTDVIDHVASHKQNLDPSINGYLNLVFPDFSYADPSYMVLGFRLFQAYDRAENMLSNFIEKFCDNVRFGNDQFSPILGHEDVVQENIMIKNVSYVEGLRHNMFNIGHLCDKDLEVNFKAKRCCVRIEDDKEILVGLPELKYEREHLSDACEKGKMKRASHKPKPESSTSTPLELLHMDLCGPMRTQSINDKKLIITDNGTEFKNKTVDDYLESVEITHQLSAARTQEQNGVVERRNIKCYVLNDKESLNKFSPKAEEGIFIGYSQTSASYRVYLMDSKIVVENVNVTFAEDMASDQFSLEPVIT</sequence>
<gene>
    <name evidence="1" type="ORF">L6452_18135</name>
</gene>